<evidence type="ECO:0000313" key="2">
    <source>
        <dbReference type="Proteomes" id="UP000199648"/>
    </source>
</evidence>
<dbReference type="Gene3D" id="3.40.109.10">
    <property type="entry name" value="NADH Oxidase"/>
    <property type="match status" value="1"/>
</dbReference>
<keyword evidence="2" id="KW-1185">Reference proteome</keyword>
<accession>A0A1G5R1V1</accession>
<evidence type="ECO:0000313" key="1">
    <source>
        <dbReference type="EMBL" id="SCZ67926.1"/>
    </source>
</evidence>
<dbReference type="GO" id="GO:0016491">
    <property type="term" value="F:oxidoreductase activity"/>
    <property type="evidence" value="ECO:0007669"/>
    <property type="project" value="InterPro"/>
</dbReference>
<gene>
    <name evidence="1" type="ORF">SAMN03097708_03230</name>
</gene>
<dbReference type="STRING" id="415747.SAMN03097708_03230"/>
<dbReference type="InterPro" id="IPR050627">
    <property type="entry name" value="Nitroreductase/BluB"/>
</dbReference>
<dbReference type="OrthoDB" id="272552at2"/>
<dbReference type="PANTHER" id="PTHR23026:SF123">
    <property type="entry name" value="NAD(P)H NITROREDUCTASE RV3131-RELATED"/>
    <property type="match status" value="1"/>
</dbReference>
<dbReference type="EMBL" id="FMWD01000017">
    <property type="protein sequence ID" value="SCZ67926.1"/>
    <property type="molecule type" value="Genomic_DNA"/>
</dbReference>
<protein>
    <submittedName>
        <fullName evidence="1">Nitroreductase family protein</fullName>
    </submittedName>
</protein>
<reference evidence="1 2" key="1">
    <citation type="submission" date="2016-10" db="EMBL/GenBank/DDBJ databases">
        <authorList>
            <person name="de Groot N.N."/>
        </authorList>
    </citation>
    <scope>NUCLEOTIDE SEQUENCE [LARGE SCALE GENOMIC DNA]</scope>
    <source>
        <strain evidence="1 2">HLD2</strain>
    </source>
</reference>
<dbReference type="RefSeq" id="WP_092999226.1">
    <property type="nucleotide sequence ID" value="NZ_FMWD01000017.1"/>
</dbReference>
<dbReference type="SUPFAM" id="SSF55469">
    <property type="entry name" value="FMN-dependent nitroreductase-like"/>
    <property type="match status" value="2"/>
</dbReference>
<organism evidence="1 2">
    <name type="scientific">Thiohalomonas denitrificans</name>
    <dbReference type="NCBI Taxonomy" id="415747"/>
    <lineage>
        <taxon>Bacteria</taxon>
        <taxon>Pseudomonadati</taxon>
        <taxon>Pseudomonadota</taxon>
        <taxon>Gammaproteobacteria</taxon>
        <taxon>Thiohalomonadales</taxon>
        <taxon>Thiohalomonadaceae</taxon>
        <taxon>Thiohalomonas</taxon>
    </lineage>
</organism>
<sequence length="326" mass="35749">MEISKGRNERAFALIDQAVLAPSSHNTQPWLFRISESAIDLYADRSRALPVNDPEDRELTISCGCALMNLRVAAAVRGEVLRIELLPSSDAPDWLARASFCEQSRVFGWEAGLGDSLARRRTYRKRFAAKPVDSTTRDHLVSAAKAEGAWLRPLLSESVRGQAASLVAAGDAKQWGDPDWRRELAAWMRPRHGGDGLTLPALAAPVTRWVVRHRDMGRSVGAKNRALVEAAPLLAVLGTDGDGPRDWLLAGQALQHALLVATRHGLQASYFNQPIEVAELRPRLAQLLKGGGFPQILLRFGQPVDTEPAPPRRPVDAVVEFMESGR</sequence>
<dbReference type="NCBIfam" id="NF047509">
    <property type="entry name" value="Rv3131_FMN_oxido"/>
    <property type="match status" value="1"/>
</dbReference>
<dbReference type="AlphaFoldDB" id="A0A1G5R1V1"/>
<dbReference type="Proteomes" id="UP000199648">
    <property type="component" value="Unassembled WGS sequence"/>
</dbReference>
<dbReference type="PANTHER" id="PTHR23026">
    <property type="entry name" value="NADPH NITROREDUCTASE"/>
    <property type="match status" value="1"/>
</dbReference>
<dbReference type="InterPro" id="IPR000415">
    <property type="entry name" value="Nitroreductase-like"/>
</dbReference>
<proteinExistence type="predicted"/>
<name>A0A1G5R1V1_9GAMM</name>